<protein>
    <recommendedName>
        <fullName evidence="14">Acyltransferase</fullName>
        <ecNumber evidence="14">2.3.1.-</ecNumber>
    </recommendedName>
</protein>
<proteinExistence type="inferred from homology"/>
<dbReference type="EC" id="2.3.1.-" evidence="14"/>
<evidence type="ECO:0000256" key="14">
    <source>
        <dbReference type="RuleBase" id="RU367023"/>
    </source>
</evidence>
<dbReference type="GO" id="GO:0006071">
    <property type="term" value="P:glycerol metabolic process"/>
    <property type="evidence" value="ECO:0007669"/>
    <property type="project" value="UniProtKB-KW"/>
</dbReference>
<dbReference type="Pfam" id="PF03982">
    <property type="entry name" value="DAGAT"/>
    <property type="match status" value="1"/>
</dbReference>
<evidence type="ECO:0000313" key="15">
    <source>
        <dbReference type="EMBL" id="GMH52748.1"/>
    </source>
</evidence>
<gene>
    <name evidence="15" type="ORF">TL16_g01298</name>
</gene>
<comment type="pathway">
    <text evidence="2">Glycerolipid metabolism; triacylglycerol biosynthesis.</text>
</comment>
<comment type="pathway">
    <text evidence="3">Lipid metabolism.</text>
</comment>
<dbReference type="GO" id="GO:0019432">
    <property type="term" value="P:triglyceride biosynthetic process"/>
    <property type="evidence" value="ECO:0007669"/>
    <property type="project" value="TreeGrafter"/>
</dbReference>
<evidence type="ECO:0000256" key="3">
    <source>
        <dbReference type="ARBA" id="ARBA00005189"/>
    </source>
</evidence>
<evidence type="ECO:0000256" key="11">
    <source>
        <dbReference type="ARBA" id="ARBA00023098"/>
    </source>
</evidence>
<keyword evidence="13" id="KW-0012">Acyltransferase</keyword>
<keyword evidence="11" id="KW-0443">Lipid metabolism</keyword>
<feature type="transmembrane region" description="Helical" evidence="14">
    <location>
        <begin position="26"/>
        <end position="52"/>
    </location>
</feature>
<evidence type="ECO:0000256" key="9">
    <source>
        <dbReference type="ARBA" id="ARBA00022824"/>
    </source>
</evidence>
<dbReference type="InterPro" id="IPR007130">
    <property type="entry name" value="DAGAT"/>
</dbReference>
<comment type="similarity">
    <text evidence="4 14">Belongs to the diacylglycerol acyltransferase family.</text>
</comment>
<reference evidence="16" key="1">
    <citation type="journal article" date="2023" name="Commun. Biol.">
        <title>Genome analysis of Parmales, the sister group of diatoms, reveals the evolutionary specialization of diatoms from phago-mixotrophs to photoautotrophs.</title>
        <authorList>
            <person name="Ban H."/>
            <person name="Sato S."/>
            <person name="Yoshikawa S."/>
            <person name="Yamada K."/>
            <person name="Nakamura Y."/>
            <person name="Ichinomiya M."/>
            <person name="Sato N."/>
            <person name="Blanc-Mathieu R."/>
            <person name="Endo H."/>
            <person name="Kuwata A."/>
            <person name="Ogata H."/>
        </authorList>
    </citation>
    <scope>NUCLEOTIDE SEQUENCE [LARGE SCALE GENOMIC DNA]</scope>
</reference>
<keyword evidence="7 14" id="KW-0812">Transmembrane</keyword>
<comment type="caution">
    <text evidence="15">The sequence shown here is derived from an EMBL/GenBank/DDBJ whole genome shotgun (WGS) entry which is preliminary data.</text>
</comment>
<dbReference type="CDD" id="cd07987">
    <property type="entry name" value="LPLAT_MGAT-like"/>
    <property type="match status" value="1"/>
</dbReference>
<evidence type="ECO:0000313" key="16">
    <source>
        <dbReference type="Proteomes" id="UP001162640"/>
    </source>
</evidence>
<evidence type="ECO:0000256" key="4">
    <source>
        <dbReference type="ARBA" id="ARBA00005420"/>
    </source>
</evidence>
<name>A0A9W6ZKM2_9STRA</name>
<keyword evidence="6 14" id="KW-0808">Transferase</keyword>
<accession>A0A9W6ZKM2</accession>
<evidence type="ECO:0000256" key="10">
    <source>
        <dbReference type="ARBA" id="ARBA00022989"/>
    </source>
</evidence>
<comment type="subcellular location">
    <subcellularLocation>
        <location evidence="1 14">Endoplasmic reticulum membrane</location>
        <topology evidence="1 14">Multi-pass membrane protein</topology>
    </subcellularLocation>
</comment>
<keyword evidence="10 14" id="KW-1133">Transmembrane helix</keyword>
<keyword evidence="8" id="KW-0319">Glycerol metabolism</keyword>
<evidence type="ECO:0000256" key="1">
    <source>
        <dbReference type="ARBA" id="ARBA00004477"/>
    </source>
</evidence>
<sequence length="344" mass="40145">MPPKKFKTAQEEFEAKKAKESVFRKVFLYLCMLLLFPPLEMLYFYTFFLYLFYTSPPFYRVLLSIYWTNMFFELDKFPSTSGWSGKWWPFRKFCRSLRCWHWIREYFDGELVKTAELEPGKPYLMCYHPHGIISMGLQGSLALEACDFEGAFPGVDRSVATLVASFKIPFFREWILMNGFIACSRRTLMHHLGRNKTVVLVPGGANEALHSHPGIFKLHLKNRKGFVRIALLTGASLVPCLGMGENEMFHTMDNQSPGFFPQMLYKVQLFLMKRFTFSFPLLSHILPYREKVTCVVGAPLECPKTENPSLEVIDKYHELYVESLTKLYEKHKDYYGKGIKLEIV</sequence>
<evidence type="ECO:0000256" key="8">
    <source>
        <dbReference type="ARBA" id="ARBA00022798"/>
    </source>
</evidence>
<evidence type="ECO:0000256" key="2">
    <source>
        <dbReference type="ARBA" id="ARBA00004771"/>
    </source>
</evidence>
<dbReference type="GO" id="GO:0005789">
    <property type="term" value="C:endoplasmic reticulum membrane"/>
    <property type="evidence" value="ECO:0007669"/>
    <property type="project" value="UniProtKB-SubCell"/>
</dbReference>
<evidence type="ECO:0000256" key="5">
    <source>
        <dbReference type="ARBA" id="ARBA00022516"/>
    </source>
</evidence>
<dbReference type="Proteomes" id="UP001162640">
    <property type="component" value="Unassembled WGS sequence"/>
</dbReference>
<dbReference type="GO" id="GO:0004144">
    <property type="term" value="F:diacylglycerol O-acyltransferase activity"/>
    <property type="evidence" value="ECO:0007669"/>
    <property type="project" value="TreeGrafter"/>
</dbReference>
<dbReference type="PANTHER" id="PTHR12317">
    <property type="entry name" value="DIACYLGLYCEROL O-ACYLTRANSFERASE"/>
    <property type="match status" value="1"/>
</dbReference>
<keyword evidence="9 14" id="KW-0256">Endoplasmic reticulum</keyword>
<evidence type="ECO:0000256" key="7">
    <source>
        <dbReference type="ARBA" id="ARBA00022692"/>
    </source>
</evidence>
<organism evidence="15 16">
    <name type="scientific">Triparma laevis f. inornata</name>
    <dbReference type="NCBI Taxonomy" id="1714386"/>
    <lineage>
        <taxon>Eukaryota</taxon>
        <taxon>Sar</taxon>
        <taxon>Stramenopiles</taxon>
        <taxon>Ochrophyta</taxon>
        <taxon>Bolidophyceae</taxon>
        <taxon>Parmales</taxon>
        <taxon>Triparmaceae</taxon>
        <taxon>Triparma</taxon>
    </lineage>
</organism>
<evidence type="ECO:0000256" key="13">
    <source>
        <dbReference type="ARBA" id="ARBA00023315"/>
    </source>
</evidence>
<dbReference type="EMBL" id="BLQM01000029">
    <property type="protein sequence ID" value="GMH52748.1"/>
    <property type="molecule type" value="Genomic_DNA"/>
</dbReference>
<comment type="caution">
    <text evidence="14">Lacks conserved residue(s) required for the propagation of feature annotation.</text>
</comment>
<evidence type="ECO:0000256" key="6">
    <source>
        <dbReference type="ARBA" id="ARBA00022679"/>
    </source>
</evidence>
<keyword evidence="12 14" id="KW-0472">Membrane</keyword>
<dbReference type="PANTHER" id="PTHR12317:SF0">
    <property type="entry name" value="ACYLTRANSFERASE"/>
    <property type="match status" value="1"/>
</dbReference>
<dbReference type="AlphaFoldDB" id="A0A9W6ZKM2"/>
<evidence type="ECO:0000256" key="12">
    <source>
        <dbReference type="ARBA" id="ARBA00023136"/>
    </source>
</evidence>
<keyword evidence="5" id="KW-0444">Lipid biosynthesis</keyword>